<gene>
    <name evidence="1" type="ORF">TNIN_176931</name>
</gene>
<evidence type="ECO:0000313" key="1">
    <source>
        <dbReference type="EMBL" id="GFY72342.1"/>
    </source>
</evidence>
<protein>
    <submittedName>
        <fullName evidence="1">Uncharacterized protein</fullName>
    </submittedName>
</protein>
<keyword evidence="2" id="KW-1185">Reference proteome</keyword>
<reference evidence="1" key="1">
    <citation type="submission" date="2020-08" db="EMBL/GenBank/DDBJ databases">
        <title>Multicomponent nature underlies the extraordinary mechanical properties of spider dragline silk.</title>
        <authorList>
            <person name="Kono N."/>
            <person name="Nakamura H."/>
            <person name="Mori M."/>
            <person name="Yoshida Y."/>
            <person name="Ohtoshi R."/>
            <person name="Malay A.D."/>
            <person name="Moran D.A.P."/>
            <person name="Tomita M."/>
            <person name="Numata K."/>
            <person name="Arakawa K."/>
        </authorList>
    </citation>
    <scope>NUCLEOTIDE SEQUENCE</scope>
</reference>
<evidence type="ECO:0000313" key="2">
    <source>
        <dbReference type="Proteomes" id="UP000886998"/>
    </source>
</evidence>
<dbReference type="OrthoDB" id="6412392at2759"/>
<organism evidence="1 2">
    <name type="scientific">Trichonephila inaurata madagascariensis</name>
    <dbReference type="NCBI Taxonomy" id="2747483"/>
    <lineage>
        <taxon>Eukaryota</taxon>
        <taxon>Metazoa</taxon>
        <taxon>Ecdysozoa</taxon>
        <taxon>Arthropoda</taxon>
        <taxon>Chelicerata</taxon>
        <taxon>Arachnida</taxon>
        <taxon>Araneae</taxon>
        <taxon>Araneomorphae</taxon>
        <taxon>Entelegynae</taxon>
        <taxon>Araneoidea</taxon>
        <taxon>Nephilidae</taxon>
        <taxon>Trichonephila</taxon>
        <taxon>Trichonephila inaurata</taxon>
    </lineage>
</organism>
<dbReference type="EMBL" id="BMAV01019379">
    <property type="protein sequence ID" value="GFY72342.1"/>
    <property type="molecule type" value="Genomic_DNA"/>
</dbReference>
<dbReference type="Proteomes" id="UP000886998">
    <property type="component" value="Unassembled WGS sequence"/>
</dbReference>
<proteinExistence type="predicted"/>
<name>A0A8X6YHZ8_9ARAC</name>
<sequence length="109" mass="12943">MGDYIHIGNVILFLEEALTFYLEYNNLNWEPPSNNLVLIHYYVPLFTRDIGTAITHYCIQFEALEYEQDVFFDLNNLLQLSGEEAKICIQYYVRRYMDNLTGQTVFQVQ</sequence>
<accession>A0A8X6YHZ8</accession>
<comment type="caution">
    <text evidence="1">The sequence shown here is derived from an EMBL/GenBank/DDBJ whole genome shotgun (WGS) entry which is preliminary data.</text>
</comment>
<dbReference type="AlphaFoldDB" id="A0A8X6YHZ8"/>